<dbReference type="InterPro" id="IPR036465">
    <property type="entry name" value="vWFA_dom_sf"/>
</dbReference>
<proteinExistence type="predicted"/>
<dbReference type="InterPro" id="IPR002035">
    <property type="entry name" value="VWF_A"/>
</dbReference>
<organism evidence="4 5">
    <name type="scientific">Pseudocohnilembus persalinus</name>
    <name type="common">Ciliate</name>
    <dbReference type="NCBI Taxonomy" id="266149"/>
    <lineage>
        <taxon>Eukaryota</taxon>
        <taxon>Sar</taxon>
        <taxon>Alveolata</taxon>
        <taxon>Ciliophora</taxon>
        <taxon>Intramacronucleata</taxon>
        <taxon>Oligohymenophorea</taxon>
        <taxon>Scuticociliatia</taxon>
        <taxon>Philasterida</taxon>
        <taxon>Pseudocohnilembidae</taxon>
        <taxon>Pseudocohnilembus</taxon>
    </lineage>
</organism>
<dbReference type="SMART" id="SM00327">
    <property type="entry name" value="VWA"/>
    <property type="match status" value="1"/>
</dbReference>
<evidence type="ECO:0000256" key="1">
    <source>
        <dbReference type="SAM" id="Coils"/>
    </source>
</evidence>
<dbReference type="AlphaFoldDB" id="A0A0V0QZM9"/>
<feature type="compositionally biased region" description="Low complexity" evidence="2">
    <location>
        <begin position="671"/>
        <end position="680"/>
    </location>
</feature>
<dbReference type="GO" id="GO:0008270">
    <property type="term" value="F:zinc ion binding"/>
    <property type="evidence" value="ECO:0007669"/>
    <property type="project" value="TreeGrafter"/>
</dbReference>
<evidence type="ECO:0000259" key="3">
    <source>
        <dbReference type="SMART" id="SM00327"/>
    </source>
</evidence>
<comment type="caution">
    <text evidence="4">The sequence shown here is derived from an EMBL/GenBank/DDBJ whole genome shotgun (WGS) entry which is preliminary data.</text>
</comment>
<feature type="region of interest" description="Disordered" evidence="2">
    <location>
        <begin position="697"/>
        <end position="729"/>
    </location>
</feature>
<protein>
    <recommendedName>
        <fullName evidence="3">VWFA domain-containing protein</fullName>
    </recommendedName>
</protein>
<dbReference type="GO" id="GO:0070971">
    <property type="term" value="C:endoplasmic reticulum exit site"/>
    <property type="evidence" value="ECO:0007669"/>
    <property type="project" value="TreeGrafter"/>
</dbReference>
<sequence>MKKASKFTYLHQNNQNNQNNNQIQRRNFEEKGKKQRKFQEIKKQEQNQDDFSDSSFDSEEDLDTNVIALEFDILKNTNNIAMGDPVQCEKCQAILNKYSKILNAQQFLEISGVQEEKNKKIKNQLKNEEKIEKQEQEENKEKEEKNDKFQIVNKKGKELGENESVWICEFCGNENVIMIEEEEIPKQEDVIYLTQANQLKDQQNEEEDTSIIFCLDNSGSMSVTSEVKGKKINLKHGLTQEEYDMLKQFMDQGDEQQLNQQQNVTYISRKQCVLTAIQQQLQDMQKQKPNKKVGIVTFSDEVVIIGDGHAQEPTIITGDKLYKQDSIENTTIQKAQEVLKHSIENSIDKLTDKFSKLQEKGRTALGPALLASIMLAGQGKPGSMVVICTDGLANIGLGALEYESDEAKQFYQILSEKAKNLGIVISVITIKGEGCKVEILGKLAEETNGTVTRVDPTEIEKDFAAVLGDEVSGTKVELQFQLHKALKFRKEEQQFLKENGSLFQKHVGNVTVNTKMTFEYSLQSDEFIQQYQIDIQALKEVPLQARIYYNSQKGDRYLRVLTQTQKTTFDKKEAERELEQVDVIHDRIIQQSAQLLQKGRLKSAQQYNSKWSHYVMDNDQMNSKQQVQEQNYGFGGLNKKFKKMANNVVQKSKNLFSSNSKKQTKKDQSEFQHQQQQSPQNMNRNRMKQQLNQKQNYDYDDDDFGEEEQEENYQITQNQNCSQQNPYQSASYIYPNNESNQSVNSFTTYIRPQNYSANSSQISQQNIQIQNKEISKPIIAAKGKKMPNTSQQKHLKELSTIKEQPYKTKKVQNQNQIQKQQQLYEENDLYFSASEGSDFSDDDIQANIINYKQARKR</sequence>
<dbReference type="GO" id="GO:0030127">
    <property type="term" value="C:COPII vesicle coat"/>
    <property type="evidence" value="ECO:0007669"/>
    <property type="project" value="TreeGrafter"/>
</dbReference>
<dbReference type="OrthoDB" id="10064214at2759"/>
<feature type="compositionally biased region" description="Acidic residues" evidence="2">
    <location>
        <begin position="698"/>
        <end position="711"/>
    </location>
</feature>
<dbReference type="PANTHER" id="PTHR13803:SF36">
    <property type="entry name" value="TYPE A VON WILLEBRAND FACTOR DOMAIN-CONTAINING PROTEIN"/>
    <property type="match status" value="1"/>
</dbReference>
<dbReference type="Proteomes" id="UP000054937">
    <property type="component" value="Unassembled WGS sequence"/>
</dbReference>
<evidence type="ECO:0000313" key="5">
    <source>
        <dbReference type="Proteomes" id="UP000054937"/>
    </source>
</evidence>
<feature type="compositionally biased region" description="Basic and acidic residues" evidence="2">
    <location>
        <begin position="26"/>
        <end position="46"/>
    </location>
</feature>
<dbReference type="EMBL" id="LDAU01000082">
    <property type="protein sequence ID" value="KRX07681.1"/>
    <property type="molecule type" value="Genomic_DNA"/>
</dbReference>
<feature type="domain" description="VWFA" evidence="3">
    <location>
        <begin position="208"/>
        <end position="467"/>
    </location>
</feature>
<dbReference type="InterPro" id="IPR050550">
    <property type="entry name" value="SEC23_SEC24_subfamily"/>
</dbReference>
<dbReference type="GO" id="GO:0000149">
    <property type="term" value="F:SNARE binding"/>
    <property type="evidence" value="ECO:0007669"/>
    <property type="project" value="TreeGrafter"/>
</dbReference>
<feature type="compositionally biased region" description="Acidic residues" evidence="2">
    <location>
        <begin position="47"/>
        <end position="58"/>
    </location>
</feature>
<evidence type="ECO:0000313" key="4">
    <source>
        <dbReference type="EMBL" id="KRX07681.1"/>
    </source>
</evidence>
<feature type="coiled-coil region" evidence="1">
    <location>
        <begin position="114"/>
        <end position="152"/>
    </location>
</feature>
<feature type="compositionally biased region" description="Low complexity" evidence="2">
    <location>
        <begin position="652"/>
        <end position="661"/>
    </location>
</feature>
<dbReference type="OMA" id="NESVWIC"/>
<accession>A0A0V0QZM9</accession>
<dbReference type="PANTHER" id="PTHR13803">
    <property type="entry name" value="SEC24-RELATED PROTEIN"/>
    <property type="match status" value="1"/>
</dbReference>
<dbReference type="Gene3D" id="3.40.50.410">
    <property type="entry name" value="von Willebrand factor, type A domain"/>
    <property type="match status" value="1"/>
</dbReference>
<evidence type="ECO:0000256" key="2">
    <source>
        <dbReference type="SAM" id="MobiDB-lite"/>
    </source>
</evidence>
<keyword evidence="5" id="KW-1185">Reference proteome</keyword>
<dbReference type="InParanoid" id="A0A0V0QZM9"/>
<keyword evidence="1" id="KW-0175">Coiled coil</keyword>
<feature type="region of interest" description="Disordered" evidence="2">
    <location>
        <begin position="652"/>
        <end position="685"/>
    </location>
</feature>
<dbReference type="GO" id="GO:0090110">
    <property type="term" value="P:COPII-coated vesicle cargo loading"/>
    <property type="evidence" value="ECO:0007669"/>
    <property type="project" value="TreeGrafter"/>
</dbReference>
<feature type="compositionally biased region" description="Low complexity" evidence="2">
    <location>
        <begin position="12"/>
        <end position="25"/>
    </location>
</feature>
<gene>
    <name evidence="4" type="ORF">PPERSA_11230</name>
</gene>
<reference evidence="4 5" key="1">
    <citation type="journal article" date="2015" name="Sci. Rep.">
        <title>Genome of the facultative scuticociliatosis pathogen Pseudocohnilembus persalinus provides insight into its virulence through horizontal gene transfer.</title>
        <authorList>
            <person name="Xiong J."/>
            <person name="Wang G."/>
            <person name="Cheng J."/>
            <person name="Tian M."/>
            <person name="Pan X."/>
            <person name="Warren A."/>
            <person name="Jiang C."/>
            <person name="Yuan D."/>
            <person name="Miao W."/>
        </authorList>
    </citation>
    <scope>NUCLEOTIDE SEQUENCE [LARGE SCALE GENOMIC DNA]</scope>
    <source>
        <strain evidence="4">36N120E</strain>
    </source>
</reference>
<name>A0A0V0QZM9_PSEPJ</name>
<feature type="region of interest" description="Disordered" evidence="2">
    <location>
        <begin position="1"/>
        <end position="58"/>
    </location>
</feature>
<dbReference type="SUPFAM" id="SSF53300">
    <property type="entry name" value="vWA-like"/>
    <property type="match status" value="1"/>
</dbReference>